<gene>
    <name evidence="2" type="ORF">B0H16DRAFT_1320246</name>
</gene>
<sequence length="188" mass="20165">MRCICPPLARCSFILFILVLTRLVTGGSVNRTIDDVRGDSATGALVQYLPQVPAGSKSLWFNQTSCAGCADVPDAGQTFDGTWSAALYQANVGSLSVTMKFTGTHIYVFFVVPNFLANSGLASTVSCQFFIDSVAVGTFEHQSDGSGAFEYNSLVYQNVTLPDEDHVLLIETSGSDAAIIIFDYAIYT</sequence>
<dbReference type="AlphaFoldDB" id="A0AAD7IPK8"/>
<evidence type="ECO:0000256" key="1">
    <source>
        <dbReference type="SAM" id="SignalP"/>
    </source>
</evidence>
<dbReference type="Gene3D" id="2.60.120.260">
    <property type="entry name" value="Galactose-binding domain-like"/>
    <property type="match status" value="1"/>
</dbReference>
<reference evidence="2" key="1">
    <citation type="submission" date="2023-03" db="EMBL/GenBank/DDBJ databases">
        <title>Massive genome expansion in bonnet fungi (Mycena s.s.) driven by repeated elements and novel gene families across ecological guilds.</title>
        <authorList>
            <consortium name="Lawrence Berkeley National Laboratory"/>
            <person name="Harder C.B."/>
            <person name="Miyauchi S."/>
            <person name="Viragh M."/>
            <person name="Kuo A."/>
            <person name="Thoen E."/>
            <person name="Andreopoulos B."/>
            <person name="Lu D."/>
            <person name="Skrede I."/>
            <person name="Drula E."/>
            <person name="Henrissat B."/>
            <person name="Morin E."/>
            <person name="Kohler A."/>
            <person name="Barry K."/>
            <person name="LaButti K."/>
            <person name="Morin E."/>
            <person name="Salamov A."/>
            <person name="Lipzen A."/>
            <person name="Mereny Z."/>
            <person name="Hegedus B."/>
            <person name="Baldrian P."/>
            <person name="Stursova M."/>
            <person name="Weitz H."/>
            <person name="Taylor A."/>
            <person name="Grigoriev I.V."/>
            <person name="Nagy L.G."/>
            <person name="Martin F."/>
            <person name="Kauserud H."/>
        </authorList>
    </citation>
    <scope>NUCLEOTIDE SEQUENCE</scope>
    <source>
        <strain evidence="2">CBHHK182m</strain>
    </source>
</reference>
<accession>A0AAD7IPK8</accession>
<evidence type="ECO:0000313" key="2">
    <source>
        <dbReference type="EMBL" id="KAJ7747803.1"/>
    </source>
</evidence>
<evidence type="ECO:0000313" key="3">
    <source>
        <dbReference type="Proteomes" id="UP001215598"/>
    </source>
</evidence>
<feature type="chain" id="PRO_5042291696" evidence="1">
    <location>
        <begin position="27"/>
        <end position="188"/>
    </location>
</feature>
<organism evidence="2 3">
    <name type="scientific">Mycena metata</name>
    <dbReference type="NCBI Taxonomy" id="1033252"/>
    <lineage>
        <taxon>Eukaryota</taxon>
        <taxon>Fungi</taxon>
        <taxon>Dikarya</taxon>
        <taxon>Basidiomycota</taxon>
        <taxon>Agaricomycotina</taxon>
        <taxon>Agaricomycetes</taxon>
        <taxon>Agaricomycetidae</taxon>
        <taxon>Agaricales</taxon>
        <taxon>Marasmiineae</taxon>
        <taxon>Mycenaceae</taxon>
        <taxon>Mycena</taxon>
    </lineage>
</organism>
<dbReference type="Proteomes" id="UP001215598">
    <property type="component" value="Unassembled WGS sequence"/>
</dbReference>
<keyword evidence="3" id="KW-1185">Reference proteome</keyword>
<name>A0AAD7IPK8_9AGAR</name>
<protein>
    <submittedName>
        <fullName evidence="2">Uncharacterized protein</fullName>
    </submittedName>
</protein>
<comment type="caution">
    <text evidence="2">The sequence shown here is derived from an EMBL/GenBank/DDBJ whole genome shotgun (WGS) entry which is preliminary data.</text>
</comment>
<keyword evidence="1" id="KW-0732">Signal</keyword>
<proteinExistence type="predicted"/>
<feature type="signal peptide" evidence="1">
    <location>
        <begin position="1"/>
        <end position="26"/>
    </location>
</feature>
<dbReference type="EMBL" id="JARKIB010000075">
    <property type="protein sequence ID" value="KAJ7747803.1"/>
    <property type="molecule type" value="Genomic_DNA"/>
</dbReference>